<gene>
    <name evidence="7" type="ORF">HERILL_LOCUS3503</name>
</gene>
<dbReference type="OrthoDB" id="90756at2759"/>
<keyword evidence="8" id="KW-1185">Reference proteome</keyword>
<dbReference type="AlphaFoldDB" id="A0A7R8UGU2"/>
<dbReference type="GO" id="GO:0008270">
    <property type="term" value="F:zinc ion binding"/>
    <property type="evidence" value="ECO:0007669"/>
    <property type="project" value="UniProtKB-KW"/>
</dbReference>
<keyword evidence="1" id="KW-0479">Metal-binding</keyword>
<feature type="region of interest" description="Disordered" evidence="4">
    <location>
        <begin position="478"/>
        <end position="514"/>
    </location>
</feature>
<organism evidence="7 8">
    <name type="scientific">Hermetia illucens</name>
    <name type="common">Black soldier fly</name>
    <dbReference type="NCBI Taxonomy" id="343691"/>
    <lineage>
        <taxon>Eukaryota</taxon>
        <taxon>Metazoa</taxon>
        <taxon>Ecdysozoa</taxon>
        <taxon>Arthropoda</taxon>
        <taxon>Hexapoda</taxon>
        <taxon>Insecta</taxon>
        <taxon>Pterygota</taxon>
        <taxon>Neoptera</taxon>
        <taxon>Endopterygota</taxon>
        <taxon>Diptera</taxon>
        <taxon>Brachycera</taxon>
        <taxon>Stratiomyomorpha</taxon>
        <taxon>Stratiomyidae</taxon>
        <taxon>Hermetiinae</taxon>
        <taxon>Hermetia</taxon>
    </lineage>
</organism>
<dbReference type="Pfam" id="PF04500">
    <property type="entry name" value="FLYWCH"/>
    <property type="match status" value="1"/>
</dbReference>
<evidence type="ECO:0000256" key="3">
    <source>
        <dbReference type="ARBA" id="ARBA00022833"/>
    </source>
</evidence>
<evidence type="ECO:0000256" key="4">
    <source>
        <dbReference type="SAM" id="MobiDB-lite"/>
    </source>
</evidence>
<evidence type="ECO:0000259" key="5">
    <source>
        <dbReference type="Pfam" id="PF04500"/>
    </source>
</evidence>
<dbReference type="Gene3D" id="2.20.25.240">
    <property type="match status" value="1"/>
</dbReference>
<evidence type="ECO:0000313" key="7">
    <source>
        <dbReference type="EMBL" id="CAD7080344.1"/>
    </source>
</evidence>
<dbReference type="Proteomes" id="UP000594454">
    <property type="component" value="Chromosome 2"/>
</dbReference>
<evidence type="ECO:0000256" key="1">
    <source>
        <dbReference type="ARBA" id="ARBA00022723"/>
    </source>
</evidence>
<proteinExistence type="predicted"/>
<dbReference type="InParanoid" id="A0A7R8UGU2"/>
<evidence type="ECO:0008006" key="9">
    <source>
        <dbReference type="Google" id="ProtNLM"/>
    </source>
</evidence>
<dbReference type="OMA" id="CINDSIC"/>
<protein>
    <recommendedName>
        <fullName evidence="9">MULE transposase domain-containing protein</fullName>
    </recommendedName>
</protein>
<accession>A0A7R8UGU2</accession>
<dbReference type="EMBL" id="LR899010">
    <property type="protein sequence ID" value="CAD7080344.1"/>
    <property type="molecule type" value="Genomic_DNA"/>
</dbReference>
<sequence length="646" mass="72038">MYADGYKYWLAYKTNTTSYYRCCRYISSKCPGRCISEDGTVRNTTAHNHSPEPDRALVDKFRKILTQRAAAEKTELYAIYCDEATSRHSDAAMLYSFASAKSAMRKARRKQLPQTPNTVSDIVDILDTSDLFRVNSGSDKDSIYQKTIRLEDSICMIFLHRKTVDLFGRIEEVHVDGTMEFIPEAPPRYHLITAHAVQGYITAPIVYALLTAKTQSAYAALFAYIREELNILPNMVMSDFDQTMQATLAYVFPETVVKGCWFHYTDAVLAQMKCLNLQKETHKGVGASALRMLLVLPFLPAEYMSPGLDSLKKWMKEKCIFSDALSNLCDYVEYAWLRAVGAEKMSIFGTPRGISNHLKNFNKELSAIIGSESPAIWVVLESITQLATKIYVKANKKMRVAKAEASRISATTTGRKQLPGRLQRKDELFTETIISSATQLWIKTPVHLRNPLQFLQLSSHCINDSICLANLPNVQSPRSSASSALSRSPPSLRQQAAWSREKLSQSSQSKQHEMEQTNSCTSIDYFQLSQQQNLCSVDSLQGFCNNVTNEVNTSSITSCLVGTQNLDGNGMGFSSSAVTASNSSVIPSVGTLQTVNKPKQQSTSSDPPPLAFFPAVKRMALKRNLPMLSEPPPLVPISSNYIKKKL</sequence>
<evidence type="ECO:0000313" key="8">
    <source>
        <dbReference type="Proteomes" id="UP000594454"/>
    </source>
</evidence>
<dbReference type="InterPro" id="IPR007588">
    <property type="entry name" value="Znf_FLYWCH"/>
</dbReference>
<reference evidence="7 8" key="1">
    <citation type="submission" date="2020-11" db="EMBL/GenBank/DDBJ databases">
        <authorList>
            <person name="Wallbank WR R."/>
            <person name="Pardo Diaz C."/>
            <person name="Kozak K."/>
            <person name="Martin S."/>
            <person name="Jiggins C."/>
            <person name="Moest M."/>
            <person name="Warren A I."/>
            <person name="Generalovic N T."/>
            <person name="Byers J.R.P. K."/>
            <person name="Montejo-Kovacevich G."/>
            <person name="Yen C E."/>
        </authorList>
    </citation>
    <scope>NUCLEOTIDE SEQUENCE [LARGE SCALE GENOMIC DNA]</scope>
</reference>
<dbReference type="Pfam" id="PF10551">
    <property type="entry name" value="MULE"/>
    <property type="match status" value="1"/>
</dbReference>
<dbReference type="InterPro" id="IPR018289">
    <property type="entry name" value="MULE_transposase_dom"/>
</dbReference>
<feature type="compositionally biased region" description="Low complexity" evidence="4">
    <location>
        <begin position="478"/>
        <end position="493"/>
    </location>
</feature>
<evidence type="ECO:0000256" key="2">
    <source>
        <dbReference type="ARBA" id="ARBA00022771"/>
    </source>
</evidence>
<name>A0A7R8UGU2_HERIL</name>
<keyword evidence="2" id="KW-0863">Zinc-finger</keyword>
<keyword evidence="3" id="KW-0862">Zinc</keyword>
<feature type="domain" description="FLYWCH-type" evidence="5">
    <location>
        <begin position="2"/>
        <end position="49"/>
    </location>
</feature>
<feature type="domain" description="MULE transposase" evidence="6">
    <location>
        <begin position="202"/>
        <end position="264"/>
    </location>
</feature>
<evidence type="ECO:0000259" key="6">
    <source>
        <dbReference type="Pfam" id="PF10551"/>
    </source>
</evidence>